<dbReference type="InterPro" id="IPR010998">
    <property type="entry name" value="Integrase_recombinase_N"/>
</dbReference>
<gene>
    <name evidence="6" type="ORF">DU508_09135</name>
</gene>
<proteinExistence type="predicted"/>
<evidence type="ECO:0000313" key="6">
    <source>
        <dbReference type="EMBL" id="RDC57321.1"/>
    </source>
</evidence>
<dbReference type="Pfam" id="PF13102">
    <property type="entry name" value="Phage_int_SAM_5"/>
    <property type="match status" value="1"/>
</dbReference>
<evidence type="ECO:0000313" key="7">
    <source>
        <dbReference type="Proteomes" id="UP000253961"/>
    </source>
</evidence>
<evidence type="ECO:0000256" key="3">
    <source>
        <dbReference type="ARBA" id="ARBA00023172"/>
    </source>
</evidence>
<dbReference type="OrthoDB" id="5326076at2"/>
<keyword evidence="1" id="KW-0229">DNA integration</keyword>
<feature type="domain" description="Core-binding (CB)" evidence="5">
    <location>
        <begin position="103"/>
        <end position="204"/>
    </location>
</feature>
<evidence type="ECO:0000256" key="1">
    <source>
        <dbReference type="ARBA" id="ARBA00022908"/>
    </source>
</evidence>
<keyword evidence="2 4" id="KW-0238">DNA-binding</keyword>
<dbReference type="GO" id="GO:0006310">
    <property type="term" value="P:DNA recombination"/>
    <property type="evidence" value="ECO:0007669"/>
    <property type="project" value="UniProtKB-KW"/>
</dbReference>
<reference evidence="6 7" key="1">
    <citation type="submission" date="2018-07" db="EMBL/GenBank/DDBJ databases">
        <title>Pedobacter sp. nov., isolated from soil.</title>
        <authorList>
            <person name="Zhou L.Y."/>
            <person name="Du Z.J."/>
        </authorList>
    </citation>
    <scope>NUCLEOTIDE SEQUENCE [LARGE SCALE GENOMIC DNA]</scope>
    <source>
        <strain evidence="6 7">JDX94</strain>
    </source>
</reference>
<dbReference type="Proteomes" id="UP000253961">
    <property type="component" value="Unassembled WGS sequence"/>
</dbReference>
<evidence type="ECO:0000256" key="2">
    <source>
        <dbReference type="ARBA" id="ARBA00023125"/>
    </source>
</evidence>
<evidence type="ECO:0000259" key="5">
    <source>
        <dbReference type="PROSITE" id="PS51900"/>
    </source>
</evidence>
<dbReference type="Gene3D" id="1.10.443.10">
    <property type="entry name" value="Intergrase catalytic core"/>
    <property type="match status" value="1"/>
</dbReference>
<dbReference type="InterPro" id="IPR011010">
    <property type="entry name" value="DNA_brk_join_enz"/>
</dbReference>
<dbReference type="InterPro" id="IPR013762">
    <property type="entry name" value="Integrase-like_cat_sf"/>
</dbReference>
<dbReference type="AlphaFoldDB" id="A0A369PXA8"/>
<dbReference type="SUPFAM" id="SSF56349">
    <property type="entry name" value="DNA breaking-rejoining enzymes"/>
    <property type="match status" value="1"/>
</dbReference>
<accession>A0A369PXA8</accession>
<keyword evidence="7" id="KW-1185">Reference proteome</keyword>
<comment type="caution">
    <text evidence="6">The sequence shown here is derived from an EMBL/GenBank/DDBJ whole genome shotgun (WGS) entry which is preliminary data.</text>
</comment>
<dbReference type="RefSeq" id="WP_115402492.1">
    <property type="nucleotide sequence ID" value="NZ_QPKV01000003.1"/>
</dbReference>
<dbReference type="EMBL" id="QPKV01000003">
    <property type="protein sequence ID" value="RDC57321.1"/>
    <property type="molecule type" value="Genomic_DNA"/>
</dbReference>
<dbReference type="GO" id="GO:0015074">
    <property type="term" value="P:DNA integration"/>
    <property type="evidence" value="ECO:0007669"/>
    <property type="project" value="UniProtKB-KW"/>
</dbReference>
<dbReference type="GO" id="GO:0003677">
    <property type="term" value="F:DNA binding"/>
    <property type="evidence" value="ECO:0007669"/>
    <property type="project" value="UniProtKB-UniRule"/>
</dbReference>
<organism evidence="6 7">
    <name type="scientific">Pedobacter chinensis</name>
    <dbReference type="NCBI Taxonomy" id="2282421"/>
    <lineage>
        <taxon>Bacteria</taxon>
        <taxon>Pseudomonadati</taxon>
        <taxon>Bacteroidota</taxon>
        <taxon>Sphingobacteriia</taxon>
        <taxon>Sphingobacteriales</taxon>
        <taxon>Sphingobacteriaceae</taxon>
        <taxon>Pedobacter</taxon>
    </lineage>
</organism>
<dbReference type="PROSITE" id="PS51900">
    <property type="entry name" value="CB"/>
    <property type="match status" value="1"/>
</dbReference>
<keyword evidence="3" id="KW-0233">DNA recombination</keyword>
<dbReference type="InterPro" id="IPR044068">
    <property type="entry name" value="CB"/>
</dbReference>
<dbReference type="InterPro" id="IPR025269">
    <property type="entry name" value="SAM-like_dom"/>
</dbReference>
<protein>
    <submittedName>
        <fullName evidence="6">Recombinase</fullName>
    </submittedName>
</protein>
<sequence>MATVDAKIYVHHYKNDGTCNVKIRLYHKNQQRFIETTHFLCDKQLKRHPENKREFLIKDQFVKTLVNSELDSYRLAISNLGPKLNLFSADELKRYLTKTDERIDFIAFCNKFIAELEENGRGKSAANYRTVKNSLIDFFGKEKIFIEEINHDMLGDWEHYLRSKRVITRLNQFHKPVSTFQHPLKDASVHNYLRDLRGLFNHARKKYNRKSLGLLRIEHYPFDEYKIVEAPLTRKRNTDIETLKLIRDSSPLTESRAELARDLFMLSFYMCGINAVDVFKADKSNIVGGRLEYNRSKTKNKRKDNAFISIKIVAQAKPLINKYLGSLCQRYSNIGSLNKALSAGMRELCKQLNIKGITYYWARHTVGNLARNKCRISKDDVALALNHVDQGRRITDIYVDKDWSIIDELQEKVIKLLIEEKEDINEK</sequence>
<name>A0A369PXA8_9SPHI</name>
<evidence type="ECO:0000256" key="4">
    <source>
        <dbReference type="PROSITE-ProRule" id="PRU01248"/>
    </source>
</evidence>
<dbReference type="Gene3D" id="1.10.150.130">
    <property type="match status" value="1"/>
</dbReference>